<dbReference type="GO" id="GO:0003676">
    <property type="term" value="F:nucleic acid binding"/>
    <property type="evidence" value="ECO:0007669"/>
    <property type="project" value="InterPro"/>
</dbReference>
<reference evidence="3 4" key="2">
    <citation type="journal article" date="2017" name="Genome Biol.">
        <title>New reference genome sequences of hot pepper reveal the massive evolution of plant disease-resistance genes by retroduplication.</title>
        <authorList>
            <person name="Kim S."/>
            <person name="Park J."/>
            <person name="Yeom S.I."/>
            <person name="Kim Y.M."/>
            <person name="Seo E."/>
            <person name="Kim K.T."/>
            <person name="Kim M.S."/>
            <person name="Lee J.M."/>
            <person name="Cheong K."/>
            <person name="Shin H.S."/>
            <person name="Kim S.B."/>
            <person name="Han K."/>
            <person name="Lee J."/>
            <person name="Park M."/>
            <person name="Lee H.A."/>
            <person name="Lee H.Y."/>
            <person name="Lee Y."/>
            <person name="Oh S."/>
            <person name="Lee J.H."/>
            <person name="Choi E."/>
            <person name="Choi E."/>
            <person name="Lee S.E."/>
            <person name="Jeon J."/>
            <person name="Kim H."/>
            <person name="Choi G."/>
            <person name="Song H."/>
            <person name="Lee J."/>
            <person name="Lee S.C."/>
            <person name="Kwon J.K."/>
            <person name="Lee H.Y."/>
            <person name="Koo N."/>
            <person name="Hong Y."/>
            <person name="Kim R.W."/>
            <person name="Kang W.H."/>
            <person name="Huh J.H."/>
            <person name="Kang B.C."/>
            <person name="Yang T.J."/>
            <person name="Lee Y.H."/>
            <person name="Bennetzen J.L."/>
            <person name="Choi D."/>
        </authorList>
    </citation>
    <scope>NUCLEOTIDE SEQUENCE [LARGE SCALE GENOMIC DNA]</scope>
    <source>
        <strain evidence="4">cv. CM334</strain>
    </source>
</reference>
<dbReference type="PROSITE" id="PS00108">
    <property type="entry name" value="PROTEIN_KINASE_ST"/>
    <property type="match status" value="1"/>
</dbReference>
<evidence type="ECO:0008006" key="5">
    <source>
        <dbReference type="Google" id="ProtNLM"/>
    </source>
</evidence>
<dbReference type="Proteomes" id="UP000222542">
    <property type="component" value="Unassembled WGS sequence"/>
</dbReference>
<feature type="domain" description="Integrase catalytic" evidence="2">
    <location>
        <begin position="27"/>
        <end position="132"/>
    </location>
</feature>
<dbReference type="InterPro" id="IPR000719">
    <property type="entry name" value="Prot_kinase_dom"/>
</dbReference>
<dbReference type="PANTHER" id="PTHR46148:SF57">
    <property type="entry name" value="OS12G0499874 PROTEIN"/>
    <property type="match status" value="1"/>
</dbReference>
<dbReference type="PANTHER" id="PTHR46148">
    <property type="entry name" value="CHROMO DOMAIN-CONTAINING PROTEIN"/>
    <property type="match status" value="1"/>
</dbReference>
<dbReference type="InterPro" id="IPR012337">
    <property type="entry name" value="RNaseH-like_sf"/>
</dbReference>
<dbReference type="EMBL" id="AYRZ02000003">
    <property type="protein sequence ID" value="PHT87829.1"/>
    <property type="molecule type" value="Genomic_DNA"/>
</dbReference>
<dbReference type="GO" id="GO:0015074">
    <property type="term" value="P:DNA integration"/>
    <property type="evidence" value="ECO:0007669"/>
    <property type="project" value="InterPro"/>
</dbReference>
<organism evidence="3 4">
    <name type="scientific">Capsicum annuum</name>
    <name type="common">Capsicum pepper</name>
    <dbReference type="NCBI Taxonomy" id="4072"/>
    <lineage>
        <taxon>Eukaryota</taxon>
        <taxon>Viridiplantae</taxon>
        <taxon>Streptophyta</taxon>
        <taxon>Embryophyta</taxon>
        <taxon>Tracheophyta</taxon>
        <taxon>Spermatophyta</taxon>
        <taxon>Magnoliopsida</taxon>
        <taxon>eudicotyledons</taxon>
        <taxon>Gunneridae</taxon>
        <taxon>Pentapetalae</taxon>
        <taxon>asterids</taxon>
        <taxon>lamiids</taxon>
        <taxon>Solanales</taxon>
        <taxon>Solanaceae</taxon>
        <taxon>Solanoideae</taxon>
        <taxon>Capsiceae</taxon>
        <taxon>Capsicum</taxon>
    </lineage>
</organism>
<keyword evidence="4" id="KW-1185">Reference proteome</keyword>
<evidence type="ECO:0000259" key="2">
    <source>
        <dbReference type="PROSITE" id="PS50994"/>
    </source>
</evidence>
<dbReference type="GO" id="GO:0005524">
    <property type="term" value="F:ATP binding"/>
    <property type="evidence" value="ECO:0007669"/>
    <property type="project" value="InterPro"/>
</dbReference>
<dbReference type="Gene3D" id="1.10.510.10">
    <property type="entry name" value="Transferase(Phosphotransferase) domain 1"/>
    <property type="match status" value="1"/>
</dbReference>
<feature type="domain" description="Protein kinase" evidence="1">
    <location>
        <begin position="895"/>
        <end position="1150"/>
    </location>
</feature>
<sequence>MAEANGARYGAAKMYRDLRKSIGGWLYIQELVRLHEVSLSVISDRGTQFASQFFRAFQKGLGTQVHLSSAFHPQTDGQVERTIQTLEDMLRACALDFKGSWDEHLPLIEFAYNNSYHSSIQIAPFEALYGRRCRSTIGWFEVGEAILLGPNTVFEAMEKVKLIRERLRTTQSHQKSYADVRRRDLEFEVGDLAYLKISPMKRVKRFSKMGKLSPRYVGSYQILSRVGKVAYEIELPADLLVVHPVFHVSVLKKCIGDSTVVVSLESSAIQSSLSYKEIPVKILDHQIHRLRNKEVPWSKFFGGISLLRVPLGKQKQTCEPKWIRFVEGISHALVGRIQDEVAFILKDKGFEASPLLKEFLDGDMLDPQSMVVRDFASSRPLPLTKERKEMLSDILSRIVEDVYSVLVDCLNSKYLLQLPAESDTKVAHDSDSHSDFGVLPGGVSLRQFAIKEFQKLLSNKDMSYALVRGLAIQRKCCLQLQFEVAWVLTYKGFKGLPLLQKFLDDDILDLQSIVASVLPINLQQPVTKKYEEVFYEKLNRIVEDVYSDFVELLVSKYLLKLQAQDLVTPRAQEYARKTHFEPTVEHIIHQGRTIAREPAASTSQPMDNNATNVILAYLDTVSQDLAMANERFDRMAGQRVQVGCPDTLQEEVHSSCELRGKNAIPYTPIDLECCVVASRSQVGVVAALPRVEVLESPFCDTLGIVRSHKDQTLVVGTQALVDPLDDEIDSPRENDLCLSSASTYNLTKVPLPSGESIHTLVDTCEKQGKSTFVYKLPTTSENVDNDQSGGKDLDVLDCLGNPNCDCLGKDGFACDPLAARGGLCLSEDCSFEREGDVCLEIPSTSSLSVSYVGHVPSGDFETSSKCMHENPLSEVGLWNIFLNLLFVHDIFNGDKEGLLNLEDGTLGENKSGRDLSPWLSLPFDPDNFLGCERRIVVGRSTCLSDIAICVAWTLLLIRAPPFCNIFAKPLVIKVKDVWLYLKCVPPWHVDVVYCTNSNPHVMRMWCLFVFSSFLQGLDSRSNPFQEREDDTSEMTTQIFEDMIGDHHLKAQDLVTPRAQEYARKNHFEPTVEHIIHQGRTRYYHIHDGGEMRWLSWENRLKIASEVAGALAYLHSAASTPVIHRDVKFTNILLDENSDFGLLDGHWIKLK</sequence>
<dbReference type="InterPro" id="IPR001584">
    <property type="entry name" value="Integrase_cat-core"/>
</dbReference>
<dbReference type="Pfam" id="PF24626">
    <property type="entry name" value="SH3_Tf2-1"/>
    <property type="match status" value="1"/>
</dbReference>
<dbReference type="InterPro" id="IPR036397">
    <property type="entry name" value="RNaseH_sf"/>
</dbReference>
<dbReference type="PROSITE" id="PS50994">
    <property type="entry name" value="INTEGRASE"/>
    <property type="match status" value="1"/>
</dbReference>
<dbReference type="AlphaFoldDB" id="A0A2G3A0R1"/>
<dbReference type="SUPFAM" id="SSF53098">
    <property type="entry name" value="Ribonuclease H-like"/>
    <property type="match status" value="1"/>
</dbReference>
<evidence type="ECO:0000313" key="4">
    <source>
        <dbReference type="Proteomes" id="UP000222542"/>
    </source>
</evidence>
<dbReference type="InterPro" id="IPR008271">
    <property type="entry name" value="Ser/Thr_kinase_AS"/>
</dbReference>
<accession>A0A2G3A0R1</accession>
<evidence type="ECO:0000259" key="1">
    <source>
        <dbReference type="PROSITE" id="PS50011"/>
    </source>
</evidence>
<gene>
    <name evidence="3" type="ORF">T459_09935</name>
</gene>
<dbReference type="SUPFAM" id="SSF56112">
    <property type="entry name" value="Protein kinase-like (PK-like)"/>
    <property type="match status" value="1"/>
</dbReference>
<dbReference type="InterPro" id="IPR056924">
    <property type="entry name" value="SH3_Tf2-1"/>
</dbReference>
<reference evidence="3 4" key="1">
    <citation type="journal article" date="2014" name="Nat. Genet.">
        <title>Genome sequence of the hot pepper provides insights into the evolution of pungency in Capsicum species.</title>
        <authorList>
            <person name="Kim S."/>
            <person name="Park M."/>
            <person name="Yeom S.I."/>
            <person name="Kim Y.M."/>
            <person name="Lee J.M."/>
            <person name="Lee H.A."/>
            <person name="Seo E."/>
            <person name="Choi J."/>
            <person name="Cheong K."/>
            <person name="Kim K.T."/>
            <person name="Jung K."/>
            <person name="Lee G.W."/>
            <person name="Oh S.K."/>
            <person name="Bae C."/>
            <person name="Kim S.B."/>
            <person name="Lee H.Y."/>
            <person name="Kim S.Y."/>
            <person name="Kim M.S."/>
            <person name="Kang B.C."/>
            <person name="Jo Y.D."/>
            <person name="Yang H.B."/>
            <person name="Jeong H.J."/>
            <person name="Kang W.H."/>
            <person name="Kwon J.K."/>
            <person name="Shin C."/>
            <person name="Lim J.Y."/>
            <person name="Park J.H."/>
            <person name="Huh J.H."/>
            <person name="Kim J.S."/>
            <person name="Kim B.D."/>
            <person name="Cohen O."/>
            <person name="Paran I."/>
            <person name="Suh M.C."/>
            <person name="Lee S.B."/>
            <person name="Kim Y.K."/>
            <person name="Shin Y."/>
            <person name="Noh S.J."/>
            <person name="Park J."/>
            <person name="Seo Y.S."/>
            <person name="Kwon S.Y."/>
            <person name="Kim H.A."/>
            <person name="Park J.M."/>
            <person name="Kim H.J."/>
            <person name="Choi S.B."/>
            <person name="Bosland P.W."/>
            <person name="Reeves G."/>
            <person name="Jo S.H."/>
            <person name="Lee B.W."/>
            <person name="Cho H.T."/>
            <person name="Choi H.S."/>
            <person name="Lee M.S."/>
            <person name="Yu Y."/>
            <person name="Do Choi Y."/>
            <person name="Park B.S."/>
            <person name="van Deynze A."/>
            <person name="Ashrafi H."/>
            <person name="Hill T."/>
            <person name="Kim W.T."/>
            <person name="Pai H.S."/>
            <person name="Ahn H.K."/>
            <person name="Yeam I."/>
            <person name="Giovannoni J.J."/>
            <person name="Rose J.K."/>
            <person name="Sorensen I."/>
            <person name="Lee S.J."/>
            <person name="Kim R.W."/>
            <person name="Choi I.Y."/>
            <person name="Choi B.S."/>
            <person name="Lim J.S."/>
            <person name="Lee Y.H."/>
            <person name="Choi D."/>
        </authorList>
    </citation>
    <scope>NUCLEOTIDE SEQUENCE [LARGE SCALE GENOMIC DNA]</scope>
    <source>
        <strain evidence="4">cv. CM334</strain>
    </source>
</reference>
<dbReference type="Gene3D" id="3.30.420.10">
    <property type="entry name" value="Ribonuclease H-like superfamily/Ribonuclease H"/>
    <property type="match status" value="1"/>
</dbReference>
<evidence type="ECO:0000313" key="3">
    <source>
        <dbReference type="EMBL" id="PHT87829.1"/>
    </source>
</evidence>
<dbReference type="PROSITE" id="PS50011">
    <property type="entry name" value="PROTEIN_KINASE_DOM"/>
    <property type="match status" value="1"/>
</dbReference>
<dbReference type="GO" id="GO:0004672">
    <property type="term" value="F:protein kinase activity"/>
    <property type="evidence" value="ECO:0007669"/>
    <property type="project" value="InterPro"/>
</dbReference>
<dbReference type="Gramene" id="PHT87829">
    <property type="protein sequence ID" value="PHT87829"/>
    <property type="gene ID" value="T459_09935"/>
</dbReference>
<name>A0A2G3A0R1_CAPAN</name>
<proteinExistence type="predicted"/>
<protein>
    <recommendedName>
        <fullName evidence="5">Integrase catalytic domain-containing protein</fullName>
    </recommendedName>
</protein>
<dbReference type="InterPro" id="IPR011009">
    <property type="entry name" value="Kinase-like_dom_sf"/>
</dbReference>
<comment type="caution">
    <text evidence="3">The sequence shown here is derived from an EMBL/GenBank/DDBJ whole genome shotgun (WGS) entry which is preliminary data.</text>
</comment>